<gene>
    <name evidence="1" type="ORF">BJ212DRAFT_1575841</name>
</gene>
<sequence length="85" mass="9384">MSSTPWSLFLLSVSPSPSPSPSSSPFQGVNLFNMSEGAWEKFSQVAMKGAEHDSREYQPHPKCLEGTQVVLLNHIYGLSDTKEKN</sequence>
<name>A0A9P7EF79_9AGAM</name>
<accession>A0A9P7EF79</accession>
<dbReference type="EMBL" id="JABBWG010000009">
    <property type="protein sequence ID" value="KAG1819553.1"/>
    <property type="molecule type" value="Genomic_DNA"/>
</dbReference>
<dbReference type="AlphaFoldDB" id="A0A9P7EF79"/>
<dbReference type="GeneID" id="64636160"/>
<dbReference type="Proteomes" id="UP000807769">
    <property type="component" value="Unassembled WGS sequence"/>
</dbReference>
<evidence type="ECO:0000313" key="2">
    <source>
        <dbReference type="Proteomes" id="UP000807769"/>
    </source>
</evidence>
<protein>
    <submittedName>
        <fullName evidence="1">Uncharacterized protein</fullName>
    </submittedName>
</protein>
<dbReference type="RefSeq" id="XP_041195088.1">
    <property type="nucleotide sequence ID" value="XM_041342144.1"/>
</dbReference>
<organism evidence="1 2">
    <name type="scientific">Suillus subaureus</name>
    <dbReference type="NCBI Taxonomy" id="48587"/>
    <lineage>
        <taxon>Eukaryota</taxon>
        <taxon>Fungi</taxon>
        <taxon>Dikarya</taxon>
        <taxon>Basidiomycota</taxon>
        <taxon>Agaricomycotina</taxon>
        <taxon>Agaricomycetes</taxon>
        <taxon>Agaricomycetidae</taxon>
        <taxon>Boletales</taxon>
        <taxon>Suillineae</taxon>
        <taxon>Suillaceae</taxon>
        <taxon>Suillus</taxon>
    </lineage>
</organism>
<evidence type="ECO:0000313" key="1">
    <source>
        <dbReference type="EMBL" id="KAG1819553.1"/>
    </source>
</evidence>
<proteinExistence type="predicted"/>
<comment type="caution">
    <text evidence="1">The sequence shown here is derived from an EMBL/GenBank/DDBJ whole genome shotgun (WGS) entry which is preliminary data.</text>
</comment>
<keyword evidence="2" id="KW-1185">Reference proteome</keyword>
<dbReference type="OrthoDB" id="674604at2759"/>
<reference evidence="1" key="1">
    <citation type="journal article" date="2020" name="New Phytol.">
        <title>Comparative genomics reveals dynamic genome evolution in host specialist ectomycorrhizal fungi.</title>
        <authorList>
            <person name="Lofgren L.A."/>
            <person name="Nguyen N.H."/>
            <person name="Vilgalys R."/>
            <person name="Ruytinx J."/>
            <person name="Liao H.L."/>
            <person name="Branco S."/>
            <person name="Kuo A."/>
            <person name="LaButti K."/>
            <person name="Lipzen A."/>
            <person name="Andreopoulos W."/>
            <person name="Pangilinan J."/>
            <person name="Riley R."/>
            <person name="Hundley H."/>
            <person name="Na H."/>
            <person name="Barry K."/>
            <person name="Grigoriev I.V."/>
            <person name="Stajich J.E."/>
            <person name="Kennedy P.G."/>
        </authorList>
    </citation>
    <scope>NUCLEOTIDE SEQUENCE</scope>
    <source>
        <strain evidence="1">MN1</strain>
    </source>
</reference>